<protein>
    <recommendedName>
        <fullName evidence="4">Autophagy-related protein 13</fullName>
    </recommendedName>
</protein>
<dbReference type="PANTHER" id="PTHR13430">
    <property type="match status" value="1"/>
</dbReference>
<name>R7UM48_CAPTE</name>
<dbReference type="HOGENOM" id="CLU_036365_1_1_1"/>
<dbReference type="GO" id="GO:0000407">
    <property type="term" value="C:phagophore assembly site"/>
    <property type="evidence" value="ECO:0007669"/>
    <property type="project" value="UniProtKB-SubCell"/>
</dbReference>
<proteinExistence type="inferred from homology"/>
<sequence>MASTASRLTVQDRKDLEKFTKYLVYKCIQVIVQGRLGEKMQTLSSPFSSSSDWFNLDINDIPEVLNETKKVFAGLVGGSLNVGQNICIEISLHTVEGESMILETWWMTLTDTIDPSARVSYTVYNRMGTLLKSLICATRVVPAYRLSRKQGSETFVVCYRIYTGEPQFHLGVGHQKTRVGSVPTPTGTIVLSVAYRTKMLMSPQTSLHREMPFELKDDHFMEGSPRKKQHEMPIPCMLKERHRRLSGDEGLIFAADPPDPCECVEHCCCGQNSFSNGDLANRVRYGAFAPHQEHPTWSEDDSSDDVPFMKLLVQGDRLNANDDQRSGSQPMTTESKPTAPNTNCDTTDDYVMIQLKTPFAGTEGASELNGFYRECQGAPPLSMLSDKSSVQDTLNCITQQLAEFETHAKDFDDFVNSIKVAADA</sequence>
<comment type="similarity">
    <text evidence="2 4">Belongs to the ATG13 family. Metazoan subfamily.</text>
</comment>
<dbReference type="OrthoDB" id="70161at2759"/>
<evidence type="ECO:0000256" key="5">
    <source>
        <dbReference type="SAM" id="MobiDB-lite"/>
    </source>
</evidence>
<evidence type="ECO:0000313" key="8">
    <source>
        <dbReference type="EnsemblMetazoa" id="CapteP175434"/>
    </source>
</evidence>
<keyword evidence="9" id="KW-1185">Reference proteome</keyword>
<keyword evidence="3 4" id="KW-0072">Autophagy</keyword>
<evidence type="ECO:0000256" key="3">
    <source>
        <dbReference type="ARBA" id="ARBA00023006"/>
    </source>
</evidence>
<accession>R7UM48</accession>
<evidence type="ECO:0000313" key="9">
    <source>
        <dbReference type="Proteomes" id="UP000014760"/>
    </source>
</evidence>
<reference evidence="7 9" key="2">
    <citation type="journal article" date="2013" name="Nature">
        <title>Insights into bilaterian evolution from three spiralian genomes.</title>
        <authorList>
            <person name="Simakov O."/>
            <person name="Marletaz F."/>
            <person name="Cho S.J."/>
            <person name="Edsinger-Gonzales E."/>
            <person name="Havlak P."/>
            <person name="Hellsten U."/>
            <person name="Kuo D.H."/>
            <person name="Larsson T."/>
            <person name="Lv J."/>
            <person name="Arendt D."/>
            <person name="Savage R."/>
            <person name="Osoegawa K."/>
            <person name="de Jong P."/>
            <person name="Grimwood J."/>
            <person name="Chapman J.A."/>
            <person name="Shapiro H."/>
            <person name="Aerts A."/>
            <person name="Otillar R.P."/>
            <person name="Terry A.Y."/>
            <person name="Boore J.L."/>
            <person name="Grigoriev I.V."/>
            <person name="Lindberg D.R."/>
            <person name="Seaver E.C."/>
            <person name="Weisblat D.A."/>
            <person name="Putnam N.H."/>
            <person name="Rokhsar D.S."/>
        </authorList>
    </citation>
    <scope>NUCLEOTIDE SEQUENCE</scope>
    <source>
        <strain evidence="7 9">I ESC-2004</strain>
    </source>
</reference>
<dbReference type="InterPro" id="IPR040182">
    <property type="entry name" value="ATG13"/>
</dbReference>
<evidence type="ECO:0000256" key="4">
    <source>
        <dbReference type="RuleBase" id="RU361214"/>
    </source>
</evidence>
<feature type="region of interest" description="Disordered" evidence="5">
    <location>
        <begin position="318"/>
        <end position="345"/>
    </location>
</feature>
<evidence type="ECO:0000259" key="6">
    <source>
        <dbReference type="Pfam" id="PF10033"/>
    </source>
</evidence>
<dbReference type="PANTHER" id="PTHR13430:SF4">
    <property type="entry name" value="AUTOPHAGY-RELATED PROTEIN 13"/>
    <property type="match status" value="1"/>
</dbReference>
<dbReference type="EMBL" id="KB299759">
    <property type="protein sequence ID" value="ELU07579.1"/>
    <property type="molecule type" value="Genomic_DNA"/>
</dbReference>
<dbReference type="GO" id="GO:1990316">
    <property type="term" value="C:Atg1/ULK1 kinase complex"/>
    <property type="evidence" value="ECO:0007669"/>
    <property type="project" value="InterPro"/>
</dbReference>
<feature type="domain" description="Autophagy-related protein 13 N-terminal" evidence="6">
    <location>
        <begin position="98"/>
        <end position="198"/>
    </location>
</feature>
<dbReference type="EnsemblMetazoa" id="CapteT175434">
    <property type="protein sequence ID" value="CapteP175434"/>
    <property type="gene ID" value="CapteG175434"/>
</dbReference>
<dbReference type="GO" id="GO:0034727">
    <property type="term" value="P:piecemeal microautophagy of the nucleus"/>
    <property type="evidence" value="ECO:0007669"/>
    <property type="project" value="TreeGrafter"/>
</dbReference>
<organism evidence="7">
    <name type="scientific">Capitella teleta</name>
    <name type="common">Polychaete worm</name>
    <dbReference type="NCBI Taxonomy" id="283909"/>
    <lineage>
        <taxon>Eukaryota</taxon>
        <taxon>Metazoa</taxon>
        <taxon>Spiralia</taxon>
        <taxon>Lophotrochozoa</taxon>
        <taxon>Annelida</taxon>
        <taxon>Polychaeta</taxon>
        <taxon>Sedentaria</taxon>
        <taxon>Scolecida</taxon>
        <taxon>Capitellidae</taxon>
        <taxon>Capitella</taxon>
    </lineage>
</organism>
<dbReference type="FunCoup" id="R7UM48">
    <property type="interactions" value="157"/>
</dbReference>
<dbReference type="OMA" id="ETWYISL"/>
<dbReference type="GO" id="GO:0034497">
    <property type="term" value="P:protein localization to phagophore assembly site"/>
    <property type="evidence" value="ECO:0007669"/>
    <property type="project" value="TreeGrafter"/>
</dbReference>
<dbReference type="GO" id="GO:0005829">
    <property type="term" value="C:cytosol"/>
    <property type="evidence" value="ECO:0007669"/>
    <property type="project" value="TreeGrafter"/>
</dbReference>
<evidence type="ECO:0000256" key="2">
    <source>
        <dbReference type="ARBA" id="ARBA00007341"/>
    </source>
</evidence>
<comment type="subcellular location">
    <subcellularLocation>
        <location evidence="1">Preautophagosomal structure</location>
    </subcellularLocation>
</comment>
<dbReference type="EMBL" id="AMQN01007013">
    <property type="status" value="NOT_ANNOTATED_CDS"/>
    <property type="molecule type" value="Genomic_DNA"/>
</dbReference>
<dbReference type="STRING" id="283909.R7UM48"/>
<dbReference type="InterPro" id="IPR036570">
    <property type="entry name" value="HORMA_dom_sf"/>
</dbReference>
<dbReference type="InterPro" id="IPR018731">
    <property type="entry name" value="Atg13_N"/>
</dbReference>
<dbReference type="AlphaFoldDB" id="R7UM48"/>
<dbReference type="GO" id="GO:0000423">
    <property type="term" value="P:mitophagy"/>
    <property type="evidence" value="ECO:0007669"/>
    <property type="project" value="TreeGrafter"/>
</dbReference>
<dbReference type="Pfam" id="PF10033">
    <property type="entry name" value="ATG13"/>
    <property type="match status" value="1"/>
</dbReference>
<evidence type="ECO:0000256" key="1">
    <source>
        <dbReference type="ARBA" id="ARBA00004329"/>
    </source>
</evidence>
<feature type="compositionally biased region" description="Polar residues" evidence="5">
    <location>
        <begin position="326"/>
        <end position="345"/>
    </location>
</feature>
<evidence type="ECO:0000313" key="7">
    <source>
        <dbReference type="EMBL" id="ELU07579.1"/>
    </source>
</evidence>
<reference evidence="8" key="3">
    <citation type="submission" date="2015-06" db="UniProtKB">
        <authorList>
            <consortium name="EnsemblMetazoa"/>
        </authorList>
    </citation>
    <scope>IDENTIFICATION</scope>
</reference>
<reference evidence="9" key="1">
    <citation type="submission" date="2012-12" db="EMBL/GenBank/DDBJ databases">
        <authorList>
            <person name="Hellsten U."/>
            <person name="Grimwood J."/>
            <person name="Chapman J.A."/>
            <person name="Shapiro H."/>
            <person name="Aerts A."/>
            <person name="Otillar R.P."/>
            <person name="Terry A.Y."/>
            <person name="Boore J.L."/>
            <person name="Simakov O."/>
            <person name="Marletaz F."/>
            <person name="Cho S.-J."/>
            <person name="Edsinger-Gonzales E."/>
            <person name="Havlak P."/>
            <person name="Kuo D.-H."/>
            <person name="Larsson T."/>
            <person name="Lv J."/>
            <person name="Arendt D."/>
            <person name="Savage R."/>
            <person name="Osoegawa K."/>
            <person name="de Jong P."/>
            <person name="Lindberg D.R."/>
            <person name="Seaver E.C."/>
            <person name="Weisblat D.A."/>
            <person name="Putnam N.H."/>
            <person name="Grigoriev I.V."/>
            <person name="Rokhsar D.S."/>
        </authorList>
    </citation>
    <scope>NUCLEOTIDE SEQUENCE</scope>
    <source>
        <strain evidence="9">I ESC-2004</strain>
    </source>
</reference>
<dbReference type="Gene3D" id="3.30.900.10">
    <property type="entry name" value="HORMA domain"/>
    <property type="match status" value="1"/>
</dbReference>
<gene>
    <name evidence="7" type="ORF">CAPTEDRAFT_175434</name>
</gene>
<dbReference type="Proteomes" id="UP000014760">
    <property type="component" value="Unassembled WGS sequence"/>
</dbReference>